<organism evidence="2 3">
    <name type="scientific">Caerostris extrusa</name>
    <name type="common">Bark spider</name>
    <name type="synonym">Caerostris bankana</name>
    <dbReference type="NCBI Taxonomy" id="172846"/>
    <lineage>
        <taxon>Eukaryota</taxon>
        <taxon>Metazoa</taxon>
        <taxon>Ecdysozoa</taxon>
        <taxon>Arthropoda</taxon>
        <taxon>Chelicerata</taxon>
        <taxon>Arachnida</taxon>
        <taxon>Araneae</taxon>
        <taxon>Araneomorphae</taxon>
        <taxon>Entelegynae</taxon>
        <taxon>Araneoidea</taxon>
        <taxon>Araneidae</taxon>
        <taxon>Caerostris</taxon>
    </lineage>
</organism>
<dbReference type="Proteomes" id="UP001054945">
    <property type="component" value="Unassembled WGS sequence"/>
</dbReference>
<keyword evidence="3" id="KW-1185">Reference proteome</keyword>
<comment type="caution">
    <text evidence="2">The sequence shown here is derived from an EMBL/GenBank/DDBJ whole genome shotgun (WGS) entry which is preliminary data.</text>
</comment>
<name>A0AAV4RX14_CAEEX</name>
<feature type="compositionally biased region" description="Basic and acidic residues" evidence="1">
    <location>
        <begin position="1"/>
        <end position="23"/>
    </location>
</feature>
<accession>A0AAV4RX14</accession>
<reference evidence="2 3" key="1">
    <citation type="submission" date="2021-06" db="EMBL/GenBank/DDBJ databases">
        <title>Caerostris extrusa draft genome.</title>
        <authorList>
            <person name="Kono N."/>
            <person name="Arakawa K."/>
        </authorList>
    </citation>
    <scope>NUCLEOTIDE SEQUENCE [LARGE SCALE GENOMIC DNA]</scope>
</reference>
<gene>
    <name evidence="2" type="ORF">CEXT_685971</name>
</gene>
<feature type="region of interest" description="Disordered" evidence="1">
    <location>
        <begin position="1"/>
        <end position="65"/>
    </location>
</feature>
<dbReference type="AlphaFoldDB" id="A0AAV4RX14"/>
<dbReference type="EMBL" id="BPLR01008605">
    <property type="protein sequence ID" value="GIY25927.1"/>
    <property type="molecule type" value="Genomic_DNA"/>
</dbReference>
<proteinExistence type="predicted"/>
<evidence type="ECO:0000313" key="2">
    <source>
        <dbReference type="EMBL" id="GIY25927.1"/>
    </source>
</evidence>
<evidence type="ECO:0000313" key="3">
    <source>
        <dbReference type="Proteomes" id="UP001054945"/>
    </source>
</evidence>
<sequence length="116" mass="13151">MKWEVAQETCKEEKRKKTKKEAVINETGSCRKSAQKKRKGKLQEAGMHRKGKLQKTAQMKREVAGNSAHTKRKELCFVLCNSFLLVRQAYACDTKLGRKLKGVARYPSGFGLDFGT</sequence>
<protein>
    <submittedName>
        <fullName evidence="2">Uncharacterized protein</fullName>
    </submittedName>
</protein>
<evidence type="ECO:0000256" key="1">
    <source>
        <dbReference type="SAM" id="MobiDB-lite"/>
    </source>
</evidence>